<dbReference type="AlphaFoldDB" id="A0A4U2B6L1"/>
<gene>
    <name evidence="1" type="ORF">FCV91_07245</name>
</gene>
<reference evidence="1 2" key="1">
    <citation type="submission" date="2019-04" db="EMBL/GenBank/DDBJ databases">
        <title>A reverse ecology approach based on a biological definition of microbial populations.</title>
        <authorList>
            <person name="Arevalo P."/>
            <person name="Vaninsberghe D."/>
            <person name="Elsherbini J."/>
            <person name="Gore J."/>
            <person name="Polz M."/>
        </authorList>
    </citation>
    <scope>NUCLEOTIDE SEQUENCE [LARGE SCALE GENOMIC DNA]</scope>
    <source>
        <strain evidence="1 2">10N.222.48.A1</strain>
    </source>
</reference>
<name>A0A4U2B6L1_9VIBR</name>
<comment type="caution">
    <text evidence="1">The sequence shown here is derived from an EMBL/GenBank/DDBJ whole genome shotgun (WGS) entry which is preliminary data.</text>
</comment>
<dbReference type="Proteomes" id="UP000305840">
    <property type="component" value="Unassembled WGS sequence"/>
</dbReference>
<organism evidence="1 2">
    <name type="scientific">Vibrio lentus</name>
    <dbReference type="NCBI Taxonomy" id="136468"/>
    <lineage>
        <taxon>Bacteria</taxon>
        <taxon>Pseudomonadati</taxon>
        <taxon>Pseudomonadota</taxon>
        <taxon>Gammaproteobacteria</taxon>
        <taxon>Vibrionales</taxon>
        <taxon>Vibrionaceae</taxon>
        <taxon>Vibrio</taxon>
    </lineage>
</organism>
<evidence type="ECO:0000313" key="1">
    <source>
        <dbReference type="EMBL" id="TKG10721.1"/>
    </source>
</evidence>
<accession>A0A4U2B6L1</accession>
<dbReference type="EMBL" id="SYVO01000019">
    <property type="protein sequence ID" value="TKG10721.1"/>
    <property type="molecule type" value="Genomic_DNA"/>
</dbReference>
<proteinExistence type="predicted"/>
<evidence type="ECO:0000313" key="2">
    <source>
        <dbReference type="Proteomes" id="UP000305840"/>
    </source>
</evidence>
<dbReference type="RefSeq" id="WP_099165910.1">
    <property type="nucleotide sequence ID" value="NZ_MCYA01000001.1"/>
</dbReference>
<protein>
    <submittedName>
        <fullName evidence="1">Uncharacterized protein</fullName>
    </submittedName>
</protein>
<sequence length="158" mass="17605">MLKKDQVVEILEKHGFELGNTSNFGDQYYLAFDNGWKVSAYCSFDGNPFAGAVNKEVYEDVTLCLADMIGTNFECTSTDSLENNMVKILKRLNENSDDDEVLKCPKCKTRYVQIKTPTRGQKWKPFLSCSGMIIKGRGANKGALCDGTSKKIPALVKL</sequence>